<dbReference type="Proteomes" id="UP000019591">
    <property type="component" value="Chromosome"/>
</dbReference>
<dbReference type="EMBL" id="CP007452">
    <property type="protein sequence ID" value="AHM55845.1"/>
    <property type="molecule type" value="Genomic_DNA"/>
</dbReference>
<sequence length="273" mass="30267">MKQDLKGQTWQFNGVSLNTKAWSVIDVPEGIGTPGLRGSNLQVPFQNGKRWIKKRYDERIVMLPMWVRGLDPLTGKLPSGKSENEALYDNIDYLSGVFGKRGQFVLKRVLPDGTEREAIAEVYRPVSFGKTQAGYAKFAVEFLLSDPFFYASQTAIETQNITSTTQEWSHNNPGNAPVTDAIIILTGPMESPKFECLDSNVWLQYQGSIGSGESVVINTGDFKCTKGSTNMLSAIRHGGDAYWLVLEAGYNQLRLINGVSGGSIKLEYYPAFF</sequence>
<evidence type="ECO:0000313" key="2">
    <source>
        <dbReference type="Proteomes" id="UP000019591"/>
    </source>
</evidence>
<evidence type="ECO:0000313" key="1">
    <source>
        <dbReference type="EMBL" id="AHM55845.1"/>
    </source>
</evidence>
<dbReference type="STRING" id="1286171.EAL2_c05430"/>
<dbReference type="KEGG" id="eac:EAL2_c05430"/>
<accession>W8T4R1</accession>
<dbReference type="eggNOG" id="ENOG5033R8M">
    <property type="taxonomic scope" value="Bacteria"/>
</dbReference>
<reference evidence="1 2" key="1">
    <citation type="journal article" date="2014" name="Genome Announc.">
        <title>Complete Genome Sequence of Amino Acid-Utilizing Eubacterium acidaminophilum al-2 (DSM 3953).</title>
        <authorList>
            <person name="Poehlein A."/>
            <person name="Andreesen J.R."/>
            <person name="Daniel R."/>
        </authorList>
    </citation>
    <scope>NUCLEOTIDE SEQUENCE [LARGE SCALE GENOMIC DNA]</scope>
    <source>
        <strain evidence="1 2">DSM 3953</strain>
    </source>
</reference>
<gene>
    <name evidence="1" type="ORF">EAL2_c05430</name>
</gene>
<proteinExistence type="predicted"/>
<keyword evidence="2" id="KW-1185">Reference proteome</keyword>
<dbReference type="AlphaFoldDB" id="W8T4R1"/>
<dbReference type="PATRIC" id="fig|1286171.3.peg.485"/>
<name>W8T4R1_PEPAC</name>
<organism evidence="1 2">
    <name type="scientific">Peptoclostridium acidaminophilum DSM 3953</name>
    <dbReference type="NCBI Taxonomy" id="1286171"/>
    <lineage>
        <taxon>Bacteria</taxon>
        <taxon>Bacillati</taxon>
        <taxon>Bacillota</taxon>
        <taxon>Clostridia</taxon>
        <taxon>Peptostreptococcales</taxon>
        <taxon>Peptoclostridiaceae</taxon>
        <taxon>Peptoclostridium</taxon>
    </lineage>
</organism>
<dbReference type="HOGENOM" id="CLU_1076644_0_0_9"/>
<protein>
    <submittedName>
        <fullName evidence="1">Uncharacterized protein</fullName>
    </submittedName>
</protein>